<sequence>MQRLQRLFTQCRALYDQWLVAGGFSANGMFMEGHYCLRESATLADSETTSRSHS</sequence>
<organism evidence="1 2">
    <name type="scientific">Rosenbergiella gaditana</name>
    <dbReference type="NCBI Taxonomy" id="2726987"/>
    <lineage>
        <taxon>Bacteria</taxon>
        <taxon>Pseudomonadati</taxon>
        <taxon>Pseudomonadota</taxon>
        <taxon>Gammaproteobacteria</taxon>
        <taxon>Enterobacterales</taxon>
        <taxon>Erwiniaceae</taxon>
        <taxon>Rosenbergiella</taxon>
    </lineage>
</organism>
<keyword evidence="2" id="KW-1185">Reference proteome</keyword>
<evidence type="ECO:0000313" key="1">
    <source>
        <dbReference type="EMBL" id="MBT0724031.1"/>
    </source>
</evidence>
<reference evidence="1 2" key="1">
    <citation type="submission" date="2020-04" db="EMBL/GenBank/DDBJ databases">
        <title>Genome sequencing of Rosenbergiella species.</title>
        <authorList>
            <person name="Alvarez-Perez S."/>
            <person name="Lievens B."/>
        </authorList>
    </citation>
    <scope>NUCLEOTIDE SEQUENCE [LARGE SCALE GENOMIC DNA]</scope>
    <source>
        <strain evidence="1 2">S61</strain>
    </source>
</reference>
<evidence type="ECO:0000313" key="2">
    <source>
        <dbReference type="Proteomes" id="UP000790096"/>
    </source>
</evidence>
<accession>A0ABS5SV86</accession>
<name>A0ABS5SV86_9GAMM</name>
<dbReference type="RefSeq" id="WP_214236728.1">
    <property type="nucleotide sequence ID" value="NZ_JABBFR010000006.1"/>
</dbReference>
<dbReference type="Proteomes" id="UP000790096">
    <property type="component" value="Unassembled WGS sequence"/>
</dbReference>
<gene>
    <name evidence="1" type="ORF">HH682_06180</name>
</gene>
<proteinExistence type="predicted"/>
<dbReference type="EMBL" id="JABBFR010000006">
    <property type="protein sequence ID" value="MBT0724031.1"/>
    <property type="molecule type" value="Genomic_DNA"/>
</dbReference>
<protein>
    <submittedName>
        <fullName evidence="1">Uncharacterized protein</fullName>
    </submittedName>
</protein>
<comment type="caution">
    <text evidence="1">The sequence shown here is derived from an EMBL/GenBank/DDBJ whole genome shotgun (WGS) entry which is preliminary data.</text>
</comment>